<name>A0A4Q0A1H2_9FUNG</name>
<feature type="compositionally biased region" description="Low complexity" evidence="1">
    <location>
        <begin position="363"/>
        <end position="374"/>
    </location>
</feature>
<evidence type="ECO:0000256" key="1">
    <source>
        <dbReference type="SAM" id="MobiDB-lite"/>
    </source>
</evidence>
<dbReference type="InterPro" id="IPR039197">
    <property type="entry name" value="Mrs1/Cce1"/>
</dbReference>
<dbReference type="InterPro" id="IPR036397">
    <property type="entry name" value="RNaseH_sf"/>
</dbReference>
<dbReference type="GO" id="GO:0000403">
    <property type="term" value="F:Y-form DNA binding"/>
    <property type="evidence" value="ECO:0007669"/>
    <property type="project" value="TreeGrafter"/>
</dbReference>
<accession>A0A4Q0A1H2</accession>
<keyword evidence="4" id="KW-1185">Reference proteome</keyword>
<evidence type="ECO:0000259" key="2">
    <source>
        <dbReference type="PROSITE" id="PS50800"/>
    </source>
</evidence>
<dbReference type="PROSITE" id="PS50800">
    <property type="entry name" value="SAP"/>
    <property type="match status" value="1"/>
</dbReference>
<feature type="domain" description="SAP" evidence="2">
    <location>
        <begin position="64"/>
        <end position="98"/>
    </location>
</feature>
<dbReference type="InterPro" id="IPR003034">
    <property type="entry name" value="SAP_dom"/>
</dbReference>
<dbReference type="InterPro" id="IPR012337">
    <property type="entry name" value="RNaseH-like_sf"/>
</dbReference>
<dbReference type="GO" id="GO:0005739">
    <property type="term" value="C:mitochondrion"/>
    <property type="evidence" value="ECO:0007669"/>
    <property type="project" value="TreeGrafter"/>
</dbReference>
<dbReference type="EMBL" id="ML002256">
    <property type="protein sequence ID" value="RKP39628.1"/>
    <property type="molecule type" value="Genomic_DNA"/>
</dbReference>
<dbReference type="SUPFAM" id="SSF53098">
    <property type="entry name" value="Ribonuclease H-like"/>
    <property type="match status" value="2"/>
</dbReference>
<proteinExistence type="predicted"/>
<protein>
    <recommendedName>
        <fullName evidence="2">SAP domain-containing protein</fullName>
    </recommendedName>
</protein>
<dbReference type="Pfam" id="PF02037">
    <property type="entry name" value="SAP"/>
    <property type="match status" value="1"/>
</dbReference>
<reference evidence="4" key="1">
    <citation type="journal article" date="2018" name="Nat. Microbiol.">
        <title>Leveraging single-cell genomics to expand the fungal tree of life.</title>
        <authorList>
            <person name="Ahrendt S.R."/>
            <person name="Quandt C.A."/>
            <person name="Ciobanu D."/>
            <person name="Clum A."/>
            <person name="Salamov A."/>
            <person name="Andreopoulos B."/>
            <person name="Cheng J.F."/>
            <person name="Woyke T."/>
            <person name="Pelin A."/>
            <person name="Henrissat B."/>
            <person name="Reynolds N.K."/>
            <person name="Benny G.L."/>
            <person name="Smith M.E."/>
            <person name="James T.Y."/>
            <person name="Grigoriev I.V."/>
        </authorList>
    </citation>
    <scope>NUCLEOTIDE SEQUENCE [LARGE SCALE GENOMIC DNA]</scope>
    <source>
        <strain evidence="4">RSA 468</strain>
    </source>
</reference>
<dbReference type="GO" id="GO:0004520">
    <property type="term" value="F:DNA endonuclease activity"/>
    <property type="evidence" value="ECO:0007669"/>
    <property type="project" value="TreeGrafter"/>
</dbReference>
<dbReference type="PANTHER" id="PTHR28072:SF1">
    <property type="entry name" value="CRUCIFORM CUTTING ENDONUCLEASE 1, MITOCHONDRIAL-RELATED"/>
    <property type="match status" value="1"/>
</dbReference>
<dbReference type="GO" id="GO:0000402">
    <property type="term" value="F:crossed form four-way junction DNA binding"/>
    <property type="evidence" value="ECO:0007669"/>
    <property type="project" value="TreeGrafter"/>
</dbReference>
<dbReference type="InterPro" id="IPR015242">
    <property type="entry name" value="Ydc2_cat"/>
</dbReference>
<dbReference type="AlphaFoldDB" id="A0A4Q0A1H2"/>
<dbReference type="Gene3D" id="3.30.420.10">
    <property type="entry name" value="Ribonuclease H-like superfamily/Ribonuclease H"/>
    <property type="match status" value="1"/>
</dbReference>
<evidence type="ECO:0000313" key="4">
    <source>
        <dbReference type="Proteomes" id="UP000268162"/>
    </source>
</evidence>
<evidence type="ECO:0000313" key="3">
    <source>
        <dbReference type="EMBL" id="RKP39628.1"/>
    </source>
</evidence>
<dbReference type="Proteomes" id="UP000268162">
    <property type="component" value="Unassembled WGS sequence"/>
</dbReference>
<feature type="region of interest" description="Disordered" evidence="1">
    <location>
        <begin position="355"/>
        <end position="374"/>
    </location>
</feature>
<dbReference type="PANTHER" id="PTHR28072">
    <property type="entry name" value="CRUCIFORM CUTTING ENDONUCLEASE 1, MITOCHONDRIAL-RELATED"/>
    <property type="match status" value="1"/>
</dbReference>
<organism evidence="3 4">
    <name type="scientific">Dimargaris cristalligena</name>
    <dbReference type="NCBI Taxonomy" id="215637"/>
    <lineage>
        <taxon>Eukaryota</taxon>
        <taxon>Fungi</taxon>
        <taxon>Fungi incertae sedis</taxon>
        <taxon>Zoopagomycota</taxon>
        <taxon>Kickxellomycotina</taxon>
        <taxon>Dimargaritomycetes</taxon>
        <taxon>Dimargaritales</taxon>
        <taxon>Dimargaritaceae</taxon>
        <taxon>Dimargaris</taxon>
    </lineage>
</organism>
<dbReference type="OrthoDB" id="5552842at2759"/>
<dbReference type="InterPro" id="IPR036361">
    <property type="entry name" value="SAP_dom_sf"/>
</dbReference>
<gene>
    <name evidence="3" type="ORF">BJ085DRAFT_36644</name>
</gene>
<dbReference type="SUPFAM" id="SSF68906">
    <property type="entry name" value="SAP domain"/>
    <property type="match status" value="1"/>
</dbReference>
<sequence>MLVRSLIPRNAVPKSPLFVYDLANGSLSFHTARVLRRHPKIAGTPEPKGIFITAAKKSQAFDRLFQLRVLALKAKLQDCGLPMSGNKPDLVNRLVTNLAAPSFPNPLPLSSPLSVSTDPAEWTLVSIDIGFRHLAFSVINSHFELLDWRTVDLASEHKIGPLIQAPWLTTRIVADFVQRSLPIPDQLLQRSKKVIYLVERQRFRTAGFKQIPDPVLFINLIEPLLYLELSHRGIRFRPSVIEPPIAEEGSADQRNSADQPIRVAQAELSQPTDQERALVTPVSPQSVSHFFGLNEMGSEALSSKLAADPSDSTPTEPVVAPIRSHKARTRNRQVKKKFSVVLVSDYLNGSAAIQSNSLDPQESSPSSALSSTAAPVKVDGQGPLLMGLIGHKAVPQLRLTPELHERFLKSKKKDDLSDCLLQALAWVAWQANRAKEAHALFMDSADEPESGGGGKRTSAK</sequence>
<dbReference type="GO" id="GO:0070336">
    <property type="term" value="F:flap-structured DNA binding"/>
    <property type="evidence" value="ECO:0007669"/>
    <property type="project" value="TreeGrafter"/>
</dbReference>
<dbReference type="Pfam" id="PF09159">
    <property type="entry name" value="Ydc2-catalyt"/>
    <property type="match status" value="2"/>
</dbReference>